<evidence type="ECO:0000313" key="3">
    <source>
        <dbReference type="Proteomes" id="UP000027192"/>
    </source>
</evidence>
<dbReference type="PROSITE" id="PS51186">
    <property type="entry name" value="GNAT"/>
    <property type="match status" value="1"/>
</dbReference>
<comment type="caution">
    <text evidence="2">The sequence shown here is derived from an EMBL/GenBank/DDBJ whole genome shotgun (WGS) entry which is preliminary data.</text>
</comment>
<dbReference type="AlphaFoldDB" id="A0A066RH72"/>
<evidence type="ECO:0000259" key="1">
    <source>
        <dbReference type="PROSITE" id="PS51186"/>
    </source>
</evidence>
<dbReference type="Pfam" id="PF13508">
    <property type="entry name" value="Acetyltransf_7"/>
    <property type="match status" value="1"/>
</dbReference>
<keyword evidence="3" id="KW-1185">Reference proteome</keyword>
<proteinExistence type="predicted"/>
<keyword evidence="2" id="KW-0012">Acyltransferase</keyword>
<reference evidence="2 3" key="1">
    <citation type="submission" date="2014-04" db="EMBL/GenBank/DDBJ databases">
        <title>Draft genome sequence of Photobacterium halotolerans S2753: a solonamide, ngercheumicin and holomycin producer.</title>
        <authorList>
            <person name="Machado H.R."/>
            <person name="Gram L."/>
        </authorList>
    </citation>
    <scope>NUCLEOTIDE SEQUENCE [LARGE SCALE GENOMIC DNA]</scope>
    <source>
        <strain evidence="2 3">S2753</strain>
    </source>
</reference>
<accession>A0A066RH72</accession>
<dbReference type="InterPro" id="IPR000182">
    <property type="entry name" value="GNAT_dom"/>
</dbReference>
<protein>
    <submittedName>
        <fullName evidence="2">Acyltransferase</fullName>
    </submittedName>
</protein>
<dbReference type="RefSeq" id="WP_036757392.1">
    <property type="nucleotide sequence ID" value="NZ_JAGSGC010000031.1"/>
</dbReference>
<dbReference type="STRING" id="1654360.EA58_21390"/>
<dbReference type="InterPro" id="IPR016181">
    <property type="entry name" value="Acyl_CoA_acyltransferase"/>
</dbReference>
<gene>
    <name evidence="2" type="ORF">EA58_21390</name>
</gene>
<dbReference type="Proteomes" id="UP000027192">
    <property type="component" value="Unassembled WGS sequence"/>
</dbReference>
<keyword evidence="2" id="KW-0808">Transferase</keyword>
<dbReference type="SUPFAM" id="SSF55729">
    <property type="entry name" value="Acyl-CoA N-acyltransferases (Nat)"/>
    <property type="match status" value="1"/>
</dbReference>
<dbReference type="CDD" id="cd04301">
    <property type="entry name" value="NAT_SF"/>
    <property type="match status" value="1"/>
</dbReference>
<organism evidence="2 3">
    <name type="scientific">Photobacterium galatheae</name>
    <dbReference type="NCBI Taxonomy" id="1654360"/>
    <lineage>
        <taxon>Bacteria</taxon>
        <taxon>Pseudomonadati</taxon>
        <taxon>Pseudomonadota</taxon>
        <taxon>Gammaproteobacteria</taxon>
        <taxon>Vibrionales</taxon>
        <taxon>Vibrionaceae</taxon>
        <taxon>Photobacterium</taxon>
    </lineage>
</organism>
<dbReference type="GO" id="GO:0016747">
    <property type="term" value="F:acyltransferase activity, transferring groups other than amino-acyl groups"/>
    <property type="evidence" value="ECO:0007669"/>
    <property type="project" value="InterPro"/>
</dbReference>
<sequence>MTDFTKTTLSFHPLKPIRFPLINRLYKAHYPAGKAKRDEIIWIGETTSEIVTVVRFQLSDDHQLLTGMLVAPTFRQQGVGLALLEACRTQLLSRRCFCFAFSHLEPLYQKAGFIVIDEVRLPASLANRLQRYRSAGKSLIPMQYSPN</sequence>
<dbReference type="Gene3D" id="3.40.630.30">
    <property type="match status" value="1"/>
</dbReference>
<dbReference type="EMBL" id="JMIB01000050">
    <property type="protein sequence ID" value="KDM89654.1"/>
    <property type="molecule type" value="Genomic_DNA"/>
</dbReference>
<feature type="domain" description="N-acetyltransferase" evidence="1">
    <location>
        <begin position="9"/>
        <end position="134"/>
    </location>
</feature>
<dbReference type="OrthoDB" id="7845888at2"/>
<evidence type="ECO:0000313" key="2">
    <source>
        <dbReference type="EMBL" id="KDM89654.1"/>
    </source>
</evidence>
<name>A0A066RH72_9GAMM</name>